<sequence length="130" mass="15297">MINKRWHKYFLVDRLLCFGIAKSMPVFDKLTLSDQIAQLRQIRHLFTSFTNTYLAWELDSETWTRKDNVTPVLGIMNNSEYSHDEKLLKWADYSFTKSVVHFKRVALTSVEFALLIAIIFTKSGKNFNLE</sequence>
<feature type="domain" description="NR LBD" evidence="5">
    <location>
        <begin position="1"/>
        <end position="130"/>
    </location>
</feature>
<dbReference type="AlphaFoldDB" id="A0A6V7WRI0"/>
<dbReference type="PROSITE" id="PS51843">
    <property type="entry name" value="NR_LBD"/>
    <property type="match status" value="1"/>
</dbReference>
<dbReference type="Gene3D" id="1.10.565.10">
    <property type="entry name" value="Retinoid X Receptor"/>
    <property type="match status" value="1"/>
</dbReference>
<dbReference type="Pfam" id="PF00104">
    <property type="entry name" value="Hormone_recep"/>
    <property type="match status" value="1"/>
</dbReference>
<comment type="caution">
    <text evidence="6">The sequence shown here is derived from an EMBL/GenBank/DDBJ whole genome shotgun (WGS) entry which is preliminary data.</text>
</comment>
<evidence type="ECO:0000313" key="7">
    <source>
        <dbReference type="Proteomes" id="UP000580250"/>
    </source>
</evidence>
<dbReference type="SUPFAM" id="SSF48508">
    <property type="entry name" value="Nuclear receptor ligand-binding domain"/>
    <property type="match status" value="1"/>
</dbReference>
<organism evidence="6 7">
    <name type="scientific">Meloidogyne enterolobii</name>
    <name type="common">Root-knot nematode worm</name>
    <name type="synonym">Meloidogyne mayaguensis</name>
    <dbReference type="NCBI Taxonomy" id="390850"/>
    <lineage>
        <taxon>Eukaryota</taxon>
        <taxon>Metazoa</taxon>
        <taxon>Ecdysozoa</taxon>
        <taxon>Nematoda</taxon>
        <taxon>Chromadorea</taxon>
        <taxon>Rhabditida</taxon>
        <taxon>Tylenchina</taxon>
        <taxon>Tylenchomorpha</taxon>
        <taxon>Tylenchoidea</taxon>
        <taxon>Meloidogynidae</taxon>
        <taxon>Meloidogyninae</taxon>
        <taxon>Meloidogyne</taxon>
    </lineage>
</organism>
<evidence type="ECO:0000256" key="2">
    <source>
        <dbReference type="ARBA" id="ARBA00023163"/>
    </source>
</evidence>
<dbReference type="InterPro" id="IPR035500">
    <property type="entry name" value="NHR-like_dom_sf"/>
</dbReference>
<accession>A0A6V7WRI0</accession>
<evidence type="ECO:0000259" key="5">
    <source>
        <dbReference type="PROSITE" id="PS51843"/>
    </source>
</evidence>
<reference evidence="6 7" key="1">
    <citation type="submission" date="2020-08" db="EMBL/GenBank/DDBJ databases">
        <authorList>
            <person name="Koutsovoulos G."/>
            <person name="Danchin GJ E."/>
        </authorList>
    </citation>
    <scope>NUCLEOTIDE SEQUENCE [LARGE SCALE GENOMIC DNA]</scope>
</reference>
<keyword evidence="4" id="KW-0812">Transmembrane</keyword>
<dbReference type="EMBL" id="CAJEWN010000762">
    <property type="protein sequence ID" value="CAD2189659.1"/>
    <property type="molecule type" value="Genomic_DNA"/>
</dbReference>
<keyword evidence="4" id="KW-1133">Transmembrane helix</keyword>
<gene>
    <name evidence="6" type="ORF">MENT_LOCUS42391</name>
</gene>
<evidence type="ECO:0000313" key="6">
    <source>
        <dbReference type="EMBL" id="CAD2189659.1"/>
    </source>
</evidence>
<keyword evidence="2" id="KW-0804">Transcription</keyword>
<proteinExistence type="predicted"/>
<dbReference type="InterPro" id="IPR000536">
    <property type="entry name" value="Nucl_hrmn_rcpt_lig-bd"/>
</dbReference>
<keyword evidence="4" id="KW-0472">Membrane</keyword>
<evidence type="ECO:0000256" key="4">
    <source>
        <dbReference type="SAM" id="Phobius"/>
    </source>
</evidence>
<keyword evidence="1" id="KW-0805">Transcription regulation</keyword>
<name>A0A6V7WRI0_MELEN</name>
<keyword evidence="3" id="KW-0675">Receptor</keyword>
<feature type="transmembrane region" description="Helical" evidence="4">
    <location>
        <begin position="105"/>
        <end position="121"/>
    </location>
</feature>
<dbReference type="Proteomes" id="UP000580250">
    <property type="component" value="Unassembled WGS sequence"/>
</dbReference>
<protein>
    <recommendedName>
        <fullName evidence="5">NR LBD domain-containing protein</fullName>
    </recommendedName>
</protein>
<evidence type="ECO:0000256" key="1">
    <source>
        <dbReference type="ARBA" id="ARBA00023015"/>
    </source>
</evidence>
<dbReference type="OrthoDB" id="10246805at2759"/>
<evidence type="ECO:0000256" key="3">
    <source>
        <dbReference type="ARBA" id="ARBA00023170"/>
    </source>
</evidence>